<dbReference type="EMBL" id="JBHUCJ010000006">
    <property type="protein sequence ID" value="MFD3222737.1"/>
    <property type="molecule type" value="Genomic_DNA"/>
</dbReference>
<dbReference type="PANTHER" id="PTHR43161:SF9">
    <property type="entry name" value="SORBITOL DEHYDROGENASE"/>
    <property type="match status" value="1"/>
</dbReference>
<dbReference type="Gene3D" id="3.90.180.10">
    <property type="entry name" value="Medium-chain alcohol dehydrogenases, catalytic domain"/>
    <property type="match status" value="1"/>
</dbReference>
<dbReference type="InterPro" id="IPR011032">
    <property type="entry name" value="GroES-like_sf"/>
</dbReference>
<evidence type="ECO:0000259" key="7">
    <source>
        <dbReference type="Pfam" id="PF08240"/>
    </source>
</evidence>
<dbReference type="EC" id="1.1.1.264" evidence="9"/>
<evidence type="ECO:0000256" key="1">
    <source>
        <dbReference type="ARBA" id="ARBA00001947"/>
    </source>
</evidence>
<evidence type="ECO:0000256" key="3">
    <source>
        <dbReference type="ARBA" id="ARBA00022723"/>
    </source>
</evidence>
<gene>
    <name evidence="9" type="primary">idnD</name>
    <name evidence="8" type="ordered locus">Rahaq_0056</name>
    <name evidence="9" type="ORF">ACFPK4_04275</name>
</gene>
<dbReference type="GO" id="GO:0050572">
    <property type="term" value="F:L-idonate 5-dehydrogenase [NAD(P)+] activity"/>
    <property type="evidence" value="ECO:0007669"/>
    <property type="project" value="UniProtKB-EC"/>
</dbReference>
<dbReference type="CDD" id="cd08232">
    <property type="entry name" value="idonate-5-DH"/>
    <property type="match status" value="1"/>
</dbReference>
<protein>
    <submittedName>
        <fullName evidence="8">Alcohol dehydrogenase zinc-binding domain protein</fullName>
    </submittedName>
    <submittedName>
        <fullName evidence="9">L-idonate 5-dehydrogenase</fullName>
        <ecNumber evidence="9">1.1.1.264</ecNumber>
    </submittedName>
</protein>
<dbReference type="HOGENOM" id="CLU_026673_11_5_6"/>
<dbReference type="KEGG" id="rah:Rahaq_0056"/>
<dbReference type="Proteomes" id="UP000007257">
    <property type="component" value="Chromosome"/>
</dbReference>
<organism evidence="8 10">
    <name type="scientific">Rahnella sp. (strain Y9602)</name>
    <dbReference type="NCBI Taxonomy" id="2703885"/>
    <lineage>
        <taxon>Bacteria</taxon>
        <taxon>Pseudomonadati</taxon>
        <taxon>Pseudomonadota</taxon>
        <taxon>Gammaproteobacteria</taxon>
        <taxon>Enterobacterales</taxon>
        <taxon>Yersiniaceae</taxon>
        <taxon>Rahnella</taxon>
    </lineage>
</organism>
<dbReference type="Pfam" id="PF00107">
    <property type="entry name" value="ADH_zinc_N"/>
    <property type="match status" value="1"/>
</dbReference>
<evidence type="ECO:0000313" key="8">
    <source>
        <dbReference type="EMBL" id="ADW71689.1"/>
    </source>
</evidence>
<dbReference type="NCBIfam" id="NF007375">
    <property type="entry name" value="PRK09880.1"/>
    <property type="match status" value="1"/>
</dbReference>
<comment type="similarity">
    <text evidence="2">Belongs to the zinc-containing alcohol dehydrogenase family.</text>
</comment>
<dbReference type="eggNOG" id="COG1063">
    <property type="taxonomic scope" value="Bacteria"/>
</dbReference>
<reference evidence="8 10" key="2">
    <citation type="journal article" date="2012" name="J. Bacteriol.">
        <title>Complete Genome Sequence of Rahnella sp. Strain Y9602, a Gammaproteobacterium Isolate from Metal- and Radionuclide-Contaminated Soil.</title>
        <authorList>
            <person name="Martinez R.J."/>
            <person name="Bruce D."/>
            <person name="Detter C."/>
            <person name="Goodwin L.A."/>
            <person name="Han J."/>
            <person name="Han C.S."/>
            <person name="Held B."/>
            <person name="Land M.L."/>
            <person name="Mikhailova N."/>
            <person name="Nolan M."/>
            <person name="Pennacchio L."/>
            <person name="Pitluck S."/>
            <person name="Tapia R."/>
            <person name="Woyke T."/>
            <person name="Sobecky P.A."/>
        </authorList>
    </citation>
    <scope>NUCLEOTIDE SEQUENCE [LARGE SCALE GENOMIC DNA]</scope>
    <source>
        <strain evidence="8 10">Y9602</strain>
    </source>
</reference>
<dbReference type="RefSeq" id="WP_013573407.1">
    <property type="nucleotide sequence ID" value="NC_015061.1"/>
</dbReference>
<dbReference type="OrthoDB" id="9773078at2"/>
<dbReference type="InterPro" id="IPR036291">
    <property type="entry name" value="NAD(P)-bd_dom_sf"/>
</dbReference>
<sequence>MTIATQSCVVTGKKDVSVINQTLDYTGAGTLVKITRGGICGSDLHYYEHGAVGDFKVREAMVLGHEVVGVVEKSDNPRLQPGQKVALNPSKPCKACKYCLSGDENQCTTMKFFGSAMYFPHINGAFTQYKIVDSNQCIPYDNQVSDRLMVFAEPLAVAIHAVNQAGDIHGKTVFVSGVGPIGCLIVLAAKAKGAAQIVVTDPSERCRTLALAVGAGKALDAAQGDFSEYQAEKGFFDVSFDASGHPSSIRRCLEVTRARGTLVQVGMGPVVNEFPLMMLIAKEINWVGSFRFTEEFNTAVEWLANKTVDPMPLLSAEFPQESLVEALEYALDKSKASKVQLVF</sequence>
<reference evidence="10" key="1">
    <citation type="submission" date="2011-01" db="EMBL/GenBank/DDBJ databases">
        <title>Complete sequence of chromosome of Rahnella sp. Y9602.</title>
        <authorList>
            <consortium name="US DOE Joint Genome Institute"/>
            <person name="Lucas S."/>
            <person name="Copeland A."/>
            <person name="Lapidus A."/>
            <person name="Cheng J.-F."/>
            <person name="Goodwin L."/>
            <person name="Pitluck S."/>
            <person name="Lu M."/>
            <person name="Detter J.C."/>
            <person name="Han C."/>
            <person name="Tapia R."/>
            <person name="Land M."/>
            <person name="Hauser L."/>
            <person name="Kyrpides N."/>
            <person name="Ivanova N."/>
            <person name="Ovchinnikova G."/>
            <person name="Pagani I."/>
            <person name="Sobecky P.A."/>
            <person name="Martinez R.J."/>
            <person name="Woyke T."/>
        </authorList>
    </citation>
    <scope>NUCLEOTIDE SEQUENCE [LARGE SCALE GENOMIC DNA]</scope>
    <source>
        <strain evidence="10">Y9602</strain>
    </source>
</reference>
<proteinExistence type="inferred from homology"/>
<dbReference type="PANTHER" id="PTHR43161">
    <property type="entry name" value="SORBITOL DEHYDROGENASE"/>
    <property type="match status" value="1"/>
</dbReference>
<feature type="domain" description="Alcohol dehydrogenase-like N-terminal" evidence="7">
    <location>
        <begin position="30"/>
        <end position="140"/>
    </location>
</feature>
<keyword evidence="5 9" id="KW-0560">Oxidoreductase</keyword>
<reference evidence="9 11" key="3">
    <citation type="submission" date="2024-09" db="EMBL/GenBank/DDBJ databases">
        <title>Genomes of Rahnella.</title>
        <authorList>
            <person name="Mnguni F.C."/>
            <person name="Shin G.Y."/>
            <person name="Coutinho T."/>
        </authorList>
    </citation>
    <scope>NUCLEOTIDE SEQUENCE [LARGE SCALE GENOMIC DNA]</scope>
    <source>
        <strain evidence="9 11">20WA0057</strain>
    </source>
</reference>
<dbReference type="AlphaFoldDB" id="A0A0H3F707"/>
<dbReference type="InterPro" id="IPR013149">
    <property type="entry name" value="ADH-like_C"/>
</dbReference>
<dbReference type="Proteomes" id="UP001598201">
    <property type="component" value="Unassembled WGS sequence"/>
</dbReference>
<keyword evidence="3" id="KW-0479">Metal-binding</keyword>
<dbReference type="EMBL" id="CP002505">
    <property type="protein sequence ID" value="ADW71689.1"/>
    <property type="molecule type" value="Genomic_DNA"/>
</dbReference>
<evidence type="ECO:0000256" key="2">
    <source>
        <dbReference type="ARBA" id="ARBA00008072"/>
    </source>
</evidence>
<dbReference type="GO" id="GO:0046872">
    <property type="term" value="F:metal ion binding"/>
    <property type="evidence" value="ECO:0007669"/>
    <property type="project" value="UniProtKB-KW"/>
</dbReference>
<accession>A0A0H3F707</accession>
<evidence type="ECO:0000256" key="4">
    <source>
        <dbReference type="ARBA" id="ARBA00022833"/>
    </source>
</evidence>
<keyword evidence="11" id="KW-1185">Reference proteome</keyword>
<comment type="cofactor">
    <cofactor evidence="1">
        <name>Zn(2+)</name>
        <dbReference type="ChEBI" id="CHEBI:29105"/>
    </cofactor>
</comment>
<dbReference type="SUPFAM" id="SSF50129">
    <property type="entry name" value="GroES-like"/>
    <property type="match status" value="1"/>
</dbReference>
<keyword evidence="4" id="KW-0862">Zinc</keyword>
<evidence type="ECO:0000259" key="6">
    <source>
        <dbReference type="Pfam" id="PF00107"/>
    </source>
</evidence>
<evidence type="ECO:0000313" key="9">
    <source>
        <dbReference type="EMBL" id="MFD3222737.1"/>
    </source>
</evidence>
<feature type="domain" description="Alcohol dehydrogenase-like C-terminal" evidence="6">
    <location>
        <begin position="180"/>
        <end position="304"/>
    </location>
</feature>
<dbReference type="InterPro" id="IPR013154">
    <property type="entry name" value="ADH-like_N"/>
</dbReference>
<evidence type="ECO:0000313" key="10">
    <source>
        <dbReference type="Proteomes" id="UP000007257"/>
    </source>
</evidence>
<dbReference type="Gene3D" id="3.40.50.720">
    <property type="entry name" value="NAD(P)-binding Rossmann-like Domain"/>
    <property type="match status" value="1"/>
</dbReference>
<dbReference type="SUPFAM" id="SSF51735">
    <property type="entry name" value="NAD(P)-binding Rossmann-fold domains"/>
    <property type="match status" value="1"/>
</dbReference>
<evidence type="ECO:0000256" key="5">
    <source>
        <dbReference type="ARBA" id="ARBA00023002"/>
    </source>
</evidence>
<name>A0A0H3F707_RAHSY</name>
<dbReference type="Pfam" id="PF08240">
    <property type="entry name" value="ADH_N"/>
    <property type="match status" value="1"/>
</dbReference>
<evidence type="ECO:0000313" key="11">
    <source>
        <dbReference type="Proteomes" id="UP001598201"/>
    </source>
</evidence>